<dbReference type="GO" id="GO:0005737">
    <property type="term" value="C:cytoplasm"/>
    <property type="evidence" value="ECO:0007669"/>
    <property type="project" value="TreeGrafter"/>
</dbReference>
<dbReference type="OrthoDB" id="9807064at2"/>
<evidence type="ECO:0000313" key="5">
    <source>
        <dbReference type="EMBL" id="RLV49928.1"/>
    </source>
</evidence>
<dbReference type="CDD" id="cd16442">
    <property type="entry name" value="BPL"/>
    <property type="match status" value="1"/>
</dbReference>
<dbReference type="AlphaFoldDB" id="A0A3L8P660"/>
<name>A0A3L8P660_9ACTN</name>
<dbReference type="PANTHER" id="PTHR12835">
    <property type="entry name" value="BIOTIN PROTEIN LIGASE"/>
    <property type="match status" value="1"/>
</dbReference>
<dbReference type="RefSeq" id="WP_121805692.1">
    <property type="nucleotide sequence ID" value="NZ_RDBE01000006.1"/>
</dbReference>
<reference evidence="5 6" key="1">
    <citation type="submission" date="2018-10" db="EMBL/GenBank/DDBJ databases">
        <title>Marmoricola sp. 4Q3S-7 whole genome shotgun sequence.</title>
        <authorList>
            <person name="Li F."/>
        </authorList>
    </citation>
    <scope>NUCLEOTIDE SEQUENCE [LARGE SCALE GENOMIC DNA]</scope>
    <source>
        <strain evidence="5 6">4Q3S-7</strain>
    </source>
</reference>
<evidence type="ECO:0000256" key="2">
    <source>
        <dbReference type="ARBA" id="ARBA00023267"/>
    </source>
</evidence>
<dbReference type="InterPro" id="IPR045864">
    <property type="entry name" value="aa-tRNA-synth_II/BPL/LPL"/>
</dbReference>
<organism evidence="5 6">
    <name type="scientific">Nocardioides mangrovicus</name>
    <dbReference type="NCBI Taxonomy" id="2478913"/>
    <lineage>
        <taxon>Bacteria</taxon>
        <taxon>Bacillati</taxon>
        <taxon>Actinomycetota</taxon>
        <taxon>Actinomycetes</taxon>
        <taxon>Propionibacteriales</taxon>
        <taxon>Nocardioidaceae</taxon>
        <taxon>Nocardioides</taxon>
    </lineage>
</organism>
<dbReference type="EC" id="6.3.4.15" evidence="3"/>
<evidence type="ECO:0000256" key="1">
    <source>
        <dbReference type="ARBA" id="ARBA00022598"/>
    </source>
</evidence>
<dbReference type="InterPro" id="IPR004408">
    <property type="entry name" value="Biotin_CoA_COase_ligase"/>
</dbReference>
<sequence length="243" mass="25443">MDSSRLADLAVPGWQVEYLDAVGSTNAVARQRPAGTVVVTDHQTAGRGRLDRTWQTPAGVALTSSAVVDPQQPDARWPWLPLLVGLAVAEAIPVPAGLKWPNDVMVGGRKIAGILVERVPGTSSGPLAVLGVGLNVHQSELPVPTATSLALEGAARDRGDLLAALLAGYTSRLADWREPGGADRLRAAYIARCVTLGRDVEVHLPGERRLAGRAESIDDGGRLVVVTGGERHPVGAGDVVHVR</sequence>
<keyword evidence="2" id="KW-0092">Biotin</keyword>
<protein>
    <recommendedName>
        <fullName evidence="3">biotin--[biotin carboxyl-carrier protein] ligase</fullName>
        <ecNumber evidence="3">6.3.4.15</ecNumber>
    </recommendedName>
</protein>
<dbReference type="Pfam" id="PF02237">
    <property type="entry name" value="BPL_C"/>
    <property type="match status" value="1"/>
</dbReference>
<dbReference type="InterPro" id="IPR004143">
    <property type="entry name" value="BPL_LPL_catalytic"/>
</dbReference>
<evidence type="ECO:0000256" key="3">
    <source>
        <dbReference type="ARBA" id="ARBA00024227"/>
    </source>
</evidence>
<dbReference type="GO" id="GO:0004077">
    <property type="term" value="F:biotin--[biotin carboxyl-carrier protein] ligase activity"/>
    <property type="evidence" value="ECO:0007669"/>
    <property type="project" value="UniProtKB-EC"/>
</dbReference>
<evidence type="ECO:0000259" key="4">
    <source>
        <dbReference type="PROSITE" id="PS51733"/>
    </source>
</evidence>
<dbReference type="Pfam" id="PF03099">
    <property type="entry name" value="BPL_LplA_LipB"/>
    <property type="match status" value="1"/>
</dbReference>
<dbReference type="InterPro" id="IPR003142">
    <property type="entry name" value="BPL_C"/>
</dbReference>
<dbReference type="SUPFAM" id="SSF55681">
    <property type="entry name" value="Class II aaRS and biotin synthetases"/>
    <property type="match status" value="1"/>
</dbReference>
<dbReference type="NCBIfam" id="TIGR00121">
    <property type="entry name" value="birA_ligase"/>
    <property type="match status" value="1"/>
</dbReference>
<proteinExistence type="predicted"/>
<keyword evidence="1 5" id="KW-0436">Ligase</keyword>
<comment type="caution">
    <text evidence="5">The sequence shown here is derived from an EMBL/GenBank/DDBJ whole genome shotgun (WGS) entry which is preliminary data.</text>
</comment>
<dbReference type="PANTHER" id="PTHR12835:SF5">
    <property type="entry name" value="BIOTIN--PROTEIN LIGASE"/>
    <property type="match status" value="1"/>
</dbReference>
<accession>A0A3L8P660</accession>
<dbReference type="Gene3D" id="3.30.930.10">
    <property type="entry name" value="Bira Bifunctional Protein, Domain 2"/>
    <property type="match status" value="1"/>
</dbReference>
<evidence type="ECO:0000313" key="6">
    <source>
        <dbReference type="Proteomes" id="UP000281708"/>
    </source>
</evidence>
<dbReference type="EMBL" id="RDBE01000006">
    <property type="protein sequence ID" value="RLV49928.1"/>
    <property type="molecule type" value="Genomic_DNA"/>
</dbReference>
<keyword evidence="6" id="KW-1185">Reference proteome</keyword>
<dbReference type="Proteomes" id="UP000281708">
    <property type="component" value="Unassembled WGS sequence"/>
</dbReference>
<dbReference type="Gene3D" id="2.30.30.100">
    <property type="match status" value="1"/>
</dbReference>
<gene>
    <name evidence="5" type="ORF">D9V37_08605</name>
</gene>
<feature type="domain" description="BPL/LPL catalytic" evidence="4">
    <location>
        <begin position="9"/>
        <end position="177"/>
    </location>
</feature>
<dbReference type="PROSITE" id="PS51733">
    <property type="entry name" value="BPL_LPL_CATALYTIC"/>
    <property type="match status" value="1"/>
</dbReference>